<evidence type="ECO:0000313" key="3">
    <source>
        <dbReference type="Proteomes" id="UP000053300"/>
    </source>
</evidence>
<evidence type="ECO:0000256" key="1">
    <source>
        <dbReference type="SAM" id="Phobius"/>
    </source>
</evidence>
<evidence type="ECO:0008006" key="4">
    <source>
        <dbReference type="Google" id="ProtNLM"/>
    </source>
</evidence>
<feature type="transmembrane region" description="Helical" evidence="1">
    <location>
        <begin position="20"/>
        <end position="43"/>
    </location>
</feature>
<gene>
    <name evidence="2" type="ORF">AS359_13550</name>
</gene>
<keyword evidence="1" id="KW-0472">Membrane</keyword>
<evidence type="ECO:0000313" key="2">
    <source>
        <dbReference type="EMBL" id="KUF39861.1"/>
    </source>
</evidence>
<dbReference type="PROSITE" id="PS00409">
    <property type="entry name" value="PROKAR_NTER_METHYL"/>
    <property type="match status" value="1"/>
</dbReference>
<dbReference type="Proteomes" id="UP000053300">
    <property type="component" value="Unassembled WGS sequence"/>
</dbReference>
<protein>
    <recommendedName>
        <fullName evidence="4">Prepilin-type N-terminal cleavage/methylation domain-containing protein</fullName>
    </recommendedName>
</protein>
<comment type="caution">
    <text evidence="2">The sequence shown here is derived from an EMBL/GenBank/DDBJ whole genome shotgun (WGS) entry which is preliminary data.</text>
</comment>
<dbReference type="InterPro" id="IPR032092">
    <property type="entry name" value="PilW"/>
</dbReference>
<dbReference type="GO" id="GO:0043683">
    <property type="term" value="P:type IV pilus assembly"/>
    <property type="evidence" value="ECO:0007669"/>
    <property type="project" value="InterPro"/>
</dbReference>
<dbReference type="NCBIfam" id="TIGR02532">
    <property type="entry name" value="IV_pilin_GFxxxE"/>
    <property type="match status" value="1"/>
</dbReference>
<dbReference type="AlphaFoldDB" id="A0A0W7YXC9"/>
<proteinExistence type="predicted"/>
<organism evidence="2 3">
    <name type="scientific">Comamonas kerstersii</name>
    <dbReference type="NCBI Taxonomy" id="225992"/>
    <lineage>
        <taxon>Bacteria</taxon>
        <taxon>Pseudomonadati</taxon>
        <taxon>Pseudomonadota</taxon>
        <taxon>Betaproteobacteria</taxon>
        <taxon>Burkholderiales</taxon>
        <taxon>Comamonadaceae</taxon>
        <taxon>Comamonas</taxon>
    </lineage>
</organism>
<dbReference type="InterPro" id="IPR012902">
    <property type="entry name" value="N_methyl_site"/>
</dbReference>
<dbReference type="STRING" id="225992.B5M06_01770"/>
<dbReference type="RefSeq" id="WP_058880128.1">
    <property type="nucleotide sequence ID" value="NZ_LPXH01000034.1"/>
</dbReference>
<accession>A0A0W7YXC9</accession>
<dbReference type="Pfam" id="PF07963">
    <property type="entry name" value="N_methyl"/>
    <property type="match status" value="1"/>
</dbReference>
<reference evidence="2 3" key="1">
    <citation type="submission" date="2015-12" db="EMBL/GenBank/DDBJ databases">
        <title>Complete genome sequence of a multi-drug resistant strain Acidovorax sp. 12322-1.</title>
        <authorList>
            <person name="Ming D."/>
            <person name="Wang M."/>
            <person name="Hu S."/>
            <person name="Zhou Y."/>
            <person name="Jiang T."/>
        </authorList>
    </citation>
    <scope>NUCLEOTIDE SEQUENCE [LARGE SCALE GENOMIC DNA]</scope>
    <source>
        <strain evidence="2 3">12322-1</strain>
    </source>
</reference>
<sequence length="287" mass="31460">MTYQTSKNYPAPQNQRGLSLIELLVGIAISLLIIAVALGAIVASRSITGSVDDSGQLQQQASHIFRVMGKQLRQAGSLKLSLSTQGNEDDADINDPVAFEIATADFNPKTDTISGIEKPKDNQFKLTTAYSNYRELIYSSNNKEYLQRDCLGENGTDTVIRNHFTLRDSNLVCAGVNNNAPQPIANNVAEFEVLYLIQSSAAAGSPQLQYITANSVGTGHWHNVYAVEVCIVLYGNEIINLPKDSNYTNCQGKNVDMSTLTGNRARRMHKVFRNVFQLRSQGLIGTL</sequence>
<name>A0A0W7YXC9_9BURK</name>
<dbReference type="Pfam" id="PF16074">
    <property type="entry name" value="PilW"/>
    <property type="match status" value="1"/>
</dbReference>
<keyword evidence="1" id="KW-0812">Transmembrane</keyword>
<keyword evidence="1" id="KW-1133">Transmembrane helix</keyword>
<keyword evidence="3" id="KW-1185">Reference proteome</keyword>
<dbReference type="EMBL" id="LPXH01000034">
    <property type="protein sequence ID" value="KUF39861.1"/>
    <property type="molecule type" value="Genomic_DNA"/>
</dbReference>